<dbReference type="GO" id="GO:0120159">
    <property type="term" value="F:rRNA pseudouridine synthase activity"/>
    <property type="evidence" value="ECO:0007669"/>
    <property type="project" value="UniProtKB-ARBA"/>
</dbReference>
<dbReference type="FunFam" id="3.10.290.10:FF:000003">
    <property type="entry name" value="Pseudouridine synthase"/>
    <property type="match status" value="1"/>
</dbReference>
<dbReference type="InterPro" id="IPR000748">
    <property type="entry name" value="PsdUridine_synth_RsuA/RluB/E/F"/>
</dbReference>
<evidence type="ECO:0000256" key="5">
    <source>
        <dbReference type="SAM" id="MobiDB-lite"/>
    </source>
</evidence>
<dbReference type="InterPro" id="IPR018496">
    <property type="entry name" value="PsdUridine_synth_RsuA/RluB_CS"/>
</dbReference>
<dbReference type="InterPro" id="IPR006145">
    <property type="entry name" value="PsdUridine_synth_RsuA/RluA"/>
</dbReference>
<keyword evidence="3" id="KW-0694">RNA-binding</keyword>
<comment type="similarity">
    <text evidence="1 4">Belongs to the pseudouridine synthase RsuA family.</text>
</comment>
<dbReference type="InterPro" id="IPR020094">
    <property type="entry name" value="TruA/RsuA/RluB/E/F_N"/>
</dbReference>
<dbReference type="AlphaFoldDB" id="A0A6J4V6K6"/>
<feature type="compositionally biased region" description="Basic and acidic residues" evidence="5">
    <location>
        <begin position="556"/>
        <end position="574"/>
    </location>
</feature>
<dbReference type="Gene3D" id="3.10.290.10">
    <property type="entry name" value="RNA-binding S4 domain"/>
    <property type="match status" value="1"/>
</dbReference>
<feature type="compositionally biased region" description="Basic residues" evidence="5">
    <location>
        <begin position="604"/>
        <end position="619"/>
    </location>
</feature>
<feature type="compositionally biased region" description="Low complexity" evidence="5">
    <location>
        <begin position="421"/>
        <end position="452"/>
    </location>
</feature>
<protein>
    <recommendedName>
        <fullName evidence="4">Pseudouridine synthase</fullName>
        <ecNumber evidence="4">5.4.99.-</ecNumber>
    </recommendedName>
</protein>
<proteinExistence type="inferred from homology"/>
<dbReference type="EMBL" id="CADCWK010000262">
    <property type="protein sequence ID" value="CAA9568667.1"/>
    <property type="molecule type" value="Genomic_DNA"/>
</dbReference>
<feature type="compositionally biased region" description="Basic and acidic residues" evidence="5">
    <location>
        <begin position="287"/>
        <end position="300"/>
    </location>
</feature>
<organism evidence="7">
    <name type="scientific">uncultured Thermomicrobiales bacterium</name>
    <dbReference type="NCBI Taxonomy" id="1645740"/>
    <lineage>
        <taxon>Bacteria</taxon>
        <taxon>Pseudomonadati</taxon>
        <taxon>Thermomicrobiota</taxon>
        <taxon>Thermomicrobia</taxon>
        <taxon>Thermomicrobiales</taxon>
        <taxon>environmental samples</taxon>
    </lineage>
</organism>
<dbReference type="InterPro" id="IPR020103">
    <property type="entry name" value="PsdUridine_synth_cat_dom_sf"/>
</dbReference>
<evidence type="ECO:0000313" key="7">
    <source>
        <dbReference type="EMBL" id="CAA9568667.1"/>
    </source>
</evidence>
<dbReference type="Pfam" id="PF00849">
    <property type="entry name" value="PseudoU_synth_2"/>
    <property type="match status" value="1"/>
</dbReference>
<name>A0A6J4V6K6_9BACT</name>
<dbReference type="InterPro" id="IPR042092">
    <property type="entry name" value="PsdUridine_s_RsuA/RluB/E/F_cat"/>
</dbReference>
<evidence type="ECO:0000256" key="2">
    <source>
        <dbReference type="ARBA" id="ARBA00023235"/>
    </source>
</evidence>
<dbReference type="NCBIfam" id="TIGR00093">
    <property type="entry name" value="pseudouridine synthase"/>
    <property type="match status" value="1"/>
</dbReference>
<dbReference type="InterPro" id="IPR002942">
    <property type="entry name" value="S4_RNA-bd"/>
</dbReference>
<reference evidence="7" key="1">
    <citation type="submission" date="2020-02" db="EMBL/GenBank/DDBJ databases">
        <authorList>
            <person name="Meier V. D."/>
        </authorList>
    </citation>
    <scope>NUCLEOTIDE SEQUENCE</scope>
    <source>
        <strain evidence="7">AVDCRST_MAG33</strain>
    </source>
</reference>
<accession>A0A6J4V6K6</accession>
<evidence type="ECO:0000256" key="1">
    <source>
        <dbReference type="ARBA" id="ARBA00008348"/>
    </source>
</evidence>
<feature type="compositionally biased region" description="Pro residues" evidence="5">
    <location>
        <begin position="348"/>
        <end position="358"/>
    </location>
</feature>
<gene>
    <name evidence="7" type="ORF">AVDCRST_MAG33-2303</name>
</gene>
<feature type="region of interest" description="Disordered" evidence="5">
    <location>
        <begin position="241"/>
        <end position="649"/>
    </location>
</feature>
<dbReference type="GO" id="GO:0003723">
    <property type="term" value="F:RNA binding"/>
    <property type="evidence" value="ECO:0007669"/>
    <property type="project" value="UniProtKB-KW"/>
</dbReference>
<feature type="compositionally biased region" description="Basic and acidic residues" evidence="5">
    <location>
        <begin position="453"/>
        <end position="472"/>
    </location>
</feature>
<dbReference type="SUPFAM" id="SSF55120">
    <property type="entry name" value="Pseudouridine synthase"/>
    <property type="match status" value="1"/>
</dbReference>
<dbReference type="Gene3D" id="3.30.70.580">
    <property type="entry name" value="Pseudouridine synthase I, catalytic domain, N-terminal subdomain"/>
    <property type="match status" value="1"/>
</dbReference>
<dbReference type="PANTHER" id="PTHR47683:SF2">
    <property type="entry name" value="RNA-BINDING S4 DOMAIN-CONTAINING PROTEIN"/>
    <property type="match status" value="1"/>
</dbReference>
<keyword evidence="2 4" id="KW-0413">Isomerase</keyword>
<feature type="compositionally biased region" description="Basic and acidic residues" evidence="5">
    <location>
        <begin position="480"/>
        <end position="548"/>
    </location>
</feature>
<dbReference type="GO" id="GO:0000455">
    <property type="term" value="P:enzyme-directed rRNA pseudouridine synthesis"/>
    <property type="evidence" value="ECO:0007669"/>
    <property type="project" value="UniProtKB-ARBA"/>
</dbReference>
<evidence type="ECO:0000256" key="4">
    <source>
        <dbReference type="RuleBase" id="RU003887"/>
    </source>
</evidence>
<dbReference type="PROSITE" id="PS01149">
    <property type="entry name" value="PSI_RSU"/>
    <property type="match status" value="1"/>
</dbReference>
<dbReference type="PROSITE" id="PS50889">
    <property type="entry name" value="S4"/>
    <property type="match status" value="1"/>
</dbReference>
<dbReference type="InterPro" id="IPR036986">
    <property type="entry name" value="S4_RNA-bd_sf"/>
</dbReference>
<feature type="compositionally biased region" description="Basic and acidic residues" evidence="5">
    <location>
        <begin position="384"/>
        <end position="404"/>
    </location>
</feature>
<dbReference type="CDD" id="cd00165">
    <property type="entry name" value="S4"/>
    <property type="match status" value="1"/>
</dbReference>
<dbReference type="PANTHER" id="PTHR47683">
    <property type="entry name" value="PSEUDOURIDINE SYNTHASE FAMILY PROTEIN-RELATED"/>
    <property type="match status" value="1"/>
</dbReference>
<dbReference type="SMART" id="SM00363">
    <property type="entry name" value="S4"/>
    <property type="match status" value="1"/>
</dbReference>
<dbReference type="CDD" id="cd02870">
    <property type="entry name" value="PseudoU_synth_RsuA_like"/>
    <property type="match status" value="1"/>
</dbReference>
<dbReference type="SUPFAM" id="SSF55174">
    <property type="entry name" value="Alpha-L RNA-binding motif"/>
    <property type="match status" value="1"/>
</dbReference>
<sequence length="649" mass="72011">MERLQRVIAARGISSRRSAEELITSGRVLVNGVAVTELGTKVDTTADEIRVDGKVLRPQRLRTILLNKPAGYITTMHDERERRTVMELVQTRERLFPVGRLDRDTEGLLLLTNDGELANRIMHPRYRLAKEYHVLTNARPTDRTLQYLRDGVRIDARDVVPDEIRLLRESREGIWIRIVIHEGFYHAVRRIMEAANIDVLKLRRHRIGPISIQGLETGLSRDLTAGELSQISEAVHLDRDAERTATITEPAGPVTVTRRGPRAGRGRLVSVRPGDDQPAPGAVRWDGTGRFDRSGGERVPVRPAARTRTPREEPADPPKSPIVERPGAWSARRPENPAPARGARPPERPLTPAPPASPPAIESAPPTPPAPTGEGRFETVGGRRFSDVQRTYRPEPRASGDQARRPVRRPAPQRPRRDDGGPVTTPRTGTPRTGSPAPGHLAAGSPASSRSGRLAEGRTPDRREDVQRRPDRPSTPTRIAEGDRRSDRPAAADRRPAERSDDRRPSRPGEGPRRPDNDRNRQGPRPDRAGQTDRRIRDLNDDGPRGDTSKPAGRRPFPDRSGRPPQRRPDRRPDGAGAAGRTLDTIGRVSRKVASDDPNGTPTRVKRRSPHSHSHRGAKPKPAAPRINTTKVRHSTTTKGKGNRRGRRP</sequence>
<dbReference type="Pfam" id="PF01479">
    <property type="entry name" value="S4"/>
    <property type="match status" value="1"/>
</dbReference>
<evidence type="ECO:0000256" key="3">
    <source>
        <dbReference type="PROSITE-ProRule" id="PRU00182"/>
    </source>
</evidence>
<dbReference type="Gene3D" id="3.30.70.1560">
    <property type="entry name" value="Alpha-L RNA-binding motif"/>
    <property type="match status" value="1"/>
</dbReference>
<feature type="domain" description="RNA-binding S4" evidence="6">
    <location>
        <begin position="2"/>
        <end position="63"/>
    </location>
</feature>
<evidence type="ECO:0000259" key="6">
    <source>
        <dbReference type="SMART" id="SM00363"/>
    </source>
</evidence>
<dbReference type="EC" id="5.4.99.-" evidence="4"/>
<feature type="compositionally biased region" description="Basic residues" evidence="5">
    <location>
        <begin position="631"/>
        <end position="649"/>
    </location>
</feature>
<dbReference type="InterPro" id="IPR050343">
    <property type="entry name" value="RsuA_PseudoU_synthase"/>
</dbReference>